<reference evidence="1" key="1">
    <citation type="journal article" date="2013" name="Environ. Microbiol.">
        <title>Seasonally variable intestinal metagenomes of the red palm weevil (Rhynchophorus ferrugineus).</title>
        <authorList>
            <person name="Jia S."/>
            <person name="Zhang X."/>
            <person name="Zhang G."/>
            <person name="Yin A."/>
            <person name="Zhang S."/>
            <person name="Li F."/>
            <person name="Wang L."/>
            <person name="Zhao D."/>
            <person name="Yun Q."/>
            <person name="Tala"/>
            <person name="Wang J."/>
            <person name="Sun G."/>
            <person name="Baabdullah M."/>
            <person name="Yu X."/>
            <person name="Hu S."/>
            <person name="Al-Mssallem I.S."/>
            <person name="Yu J."/>
        </authorList>
    </citation>
    <scope>NUCLEOTIDE SEQUENCE</scope>
</reference>
<sequence>DTAPYYSAMDCFILPSLYEGLPVVSIEAQANGLPLLMSNAITKEAGLLSTTKFLSLDDIPEWKNGIAGIAKANISRIIDTKLMKDFDIKNDSIKLCEKYKGLISK</sequence>
<accession>A0A060BXW4</accession>
<dbReference type="EMBL" id="KF120516">
    <property type="protein sequence ID" value="AIA87789.1"/>
    <property type="molecule type" value="Genomic_DNA"/>
</dbReference>
<evidence type="ECO:0000313" key="1">
    <source>
        <dbReference type="EMBL" id="AIA87789.1"/>
    </source>
</evidence>
<name>A0A060BXW4_9BIFI</name>
<protein>
    <submittedName>
        <fullName evidence="1">CAZy families GT4 protein</fullName>
    </submittedName>
</protein>
<dbReference type="Gene3D" id="3.40.50.2000">
    <property type="entry name" value="Glycogen Phosphorylase B"/>
    <property type="match status" value="1"/>
</dbReference>
<dbReference type="SUPFAM" id="SSF53756">
    <property type="entry name" value="UDP-Glycosyltransferase/glycogen phosphorylase"/>
    <property type="match status" value="1"/>
</dbReference>
<proteinExistence type="predicted"/>
<organism evidence="1">
    <name type="scientific">uncultured Bifidobacterium sp</name>
    <dbReference type="NCBI Taxonomy" id="165187"/>
    <lineage>
        <taxon>Bacteria</taxon>
        <taxon>Bacillati</taxon>
        <taxon>Actinomycetota</taxon>
        <taxon>Actinomycetes</taxon>
        <taxon>Bifidobacteriales</taxon>
        <taxon>Bifidobacteriaceae</taxon>
        <taxon>Bifidobacterium</taxon>
        <taxon>environmental samples</taxon>
    </lineage>
</organism>
<feature type="non-terminal residue" evidence="1">
    <location>
        <position position="1"/>
    </location>
</feature>
<dbReference type="AlphaFoldDB" id="A0A060BXW4"/>
<dbReference type="Pfam" id="PF13692">
    <property type="entry name" value="Glyco_trans_1_4"/>
    <property type="match status" value="1"/>
</dbReference>